<evidence type="ECO:0000313" key="2">
    <source>
        <dbReference type="Proteomes" id="UP000319825"/>
    </source>
</evidence>
<accession>A0A562I841</accession>
<evidence type="ECO:0008006" key="3">
    <source>
        <dbReference type="Google" id="ProtNLM"/>
    </source>
</evidence>
<keyword evidence="2" id="KW-1185">Reference proteome</keyword>
<evidence type="ECO:0000313" key="1">
    <source>
        <dbReference type="EMBL" id="TWH67190.1"/>
    </source>
</evidence>
<reference evidence="1 2" key="1">
    <citation type="submission" date="2019-07" db="EMBL/GenBank/DDBJ databases">
        <title>R&amp;d 2014.</title>
        <authorList>
            <person name="Klenk H.-P."/>
        </authorList>
    </citation>
    <scope>NUCLEOTIDE SEQUENCE [LARGE SCALE GENOMIC DNA]</scope>
    <source>
        <strain evidence="1 2">DSM 43868</strain>
    </source>
</reference>
<dbReference type="EMBL" id="VLKE01000001">
    <property type="protein sequence ID" value="TWH67190.1"/>
    <property type="molecule type" value="Genomic_DNA"/>
</dbReference>
<name>A0A562I841_MICOL</name>
<proteinExistence type="predicted"/>
<organism evidence="1 2">
    <name type="scientific">Micromonospora olivasterospora</name>
    <dbReference type="NCBI Taxonomy" id="1880"/>
    <lineage>
        <taxon>Bacteria</taxon>
        <taxon>Bacillati</taxon>
        <taxon>Actinomycetota</taxon>
        <taxon>Actinomycetes</taxon>
        <taxon>Micromonosporales</taxon>
        <taxon>Micromonosporaceae</taxon>
        <taxon>Micromonospora</taxon>
    </lineage>
</organism>
<gene>
    <name evidence="1" type="ORF">JD77_02162</name>
</gene>
<sequence>MAETRKRFDRKFREGTVRIVRETGKPIAQVARDLGPGFDIWREIIRFGTPIESADGNGAPGYQLAAVAVIRVGGPRGTRWVAGIIEIRTTEAPAGAENLVR</sequence>
<dbReference type="AlphaFoldDB" id="A0A562I841"/>
<comment type="caution">
    <text evidence="1">The sequence shown here is derived from an EMBL/GenBank/DDBJ whole genome shotgun (WGS) entry which is preliminary data.</text>
</comment>
<dbReference type="Proteomes" id="UP000319825">
    <property type="component" value="Unassembled WGS sequence"/>
</dbReference>
<protein>
    <recommendedName>
        <fullName evidence="3">Transposase</fullName>
    </recommendedName>
</protein>